<dbReference type="InterPro" id="IPR001138">
    <property type="entry name" value="Zn2Cys6_DnaBD"/>
</dbReference>
<evidence type="ECO:0000256" key="3">
    <source>
        <dbReference type="ARBA" id="ARBA00023163"/>
    </source>
</evidence>
<keyword evidence="3" id="KW-0804">Transcription</keyword>
<dbReference type="SUPFAM" id="SSF57701">
    <property type="entry name" value="Zn2/Cys6 DNA-binding domain"/>
    <property type="match status" value="1"/>
</dbReference>
<gene>
    <name evidence="7" type="ORF">CERSUDRAFT_113352</name>
</gene>
<dbReference type="GO" id="GO:0008270">
    <property type="term" value="F:zinc ion binding"/>
    <property type="evidence" value="ECO:0007669"/>
    <property type="project" value="InterPro"/>
</dbReference>
<dbReference type="HOGENOM" id="CLU_529955_0_0_1"/>
<dbReference type="GO" id="GO:0000981">
    <property type="term" value="F:DNA-binding transcription factor activity, RNA polymerase II-specific"/>
    <property type="evidence" value="ECO:0007669"/>
    <property type="project" value="InterPro"/>
</dbReference>
<evidence type="ECO:0000256" key="5">
    <source>
        <dbReference type="SAM" id="MobiDB-lite"/>
    </source>
</evidence>
<organism evidence="7 8">
    <name type="scientific">Ceriporiopsis subvermispora (strain B)</name>
    <name type="common">White-rot fungus</name>
    <name type="synonym">Gelatoporia subvermispora</name>
    <dbReference type="NCBI Taxonomy" id="914234"/>
    <lineage>
        <taxon>Eukaryota</taxon>
        <taxon>Fungi</taxon>
        <taxon>Dikarya</taxon>
        <taxon>Basidiomycota</taxon>
        <taxon>Agaricomycotina</taxon>
        <taxon>Agaricomycetes</taxon>
        <taxon>Polyporales</taxon>
        <taxon>Gelatoporiaceae</taxon>
        <taxon>Gelatoporia</taxon>
    </lineage>
</organism>
<accession>M2RI93</accession>
<dbReference type="PANTHER" id="PTHR31069:SF32">
    <property type="entry name" value="ARGININE METABOLISM REGULATION PROTEIN II"/>
    <property type="match status" value="1"/>
</dbReference>
<dbReference type="InterPro" id="IPR050675">
    <property type="entry name" value="OAF3"/>
</dbReference>
<evidence type="ECO:0000313" key="7">
    <source>
        <dbReference type="EMBL" id="EMD38202.1"/>
    </source>
</evidence>
<keyword evidence="4" id="KW-0539">Nucleus</keyword>
<keyword evidence="1" id="KW-0805">Transcription regulation</keyword>
<keyword evidence="2" id="KW-0238">DNA-binding</keyword>
<evidence type="ECO:0000259" key="6">
    <source>
        <dbReference type="PROSITE" id="PS50048"/>
    </source>
</evidence>
<sequence>MTLVKRMRMNPGKMYLPGRWSIESTTQAQYPRTPQKFCIILYAAHMDAPARSHSHSSSDSGQSAFGSRPCRRALRVLGTTRSQRRRREDMEAYLDFLQFERFLDERPSTPHSEADTRSLPTPDALDRCRSFDSATEQLYPSLSSSGSTDEDSDQDVHHSTRLQRAQFGPVGLNMRRSHASPQERAAYAHHLSYSFSNDVAKPKRTLLACEPCRRAKAKCTGKVPACSRCERKRILCDYDFERRKRRAHEAQNGPYETMFKVPQRSGKVWRNDEFPVDVEYGMASSSTHLGPLVGVLYPKQHPTRSVSVQHDVSSGQPSSSKLLPSASEACIYEMGASQTLPSLSDLYGPQSASMPYGLDCASSSSSSSSSHGSIAASDYGSTGAEQAATDMDNQTQQSASSFRLVDILTPRPRNPATFTQSESVPALVTAVTGMTPLILQSLVGGATASSQSDSCDLEAVFDIDAFLKTMQTCSASQNLTGNTPPTSARGNPSNTAFSQGLSGDVVEELFGTDI</sequence>
<feature type="compositionally biased region" description="Basic and acidic residues" evidence="5">
    <location>
        <begin position="105"/>
        <end position="116"/>
    </location>
</feature>
<dbReference type="Gene3D" id="4.10.240.10">
    <property type="entry name" value="Zn(2)-C6 fungal-type DNA-binding domain"/>
    <property type="match status" value="1"/>
</dbReference>
<dbReference type="InterPro" id="IPR036864">
    <property type="entry name" value="Zn2-C6_fun-type_DNA-bd_sf"/>
</dbReference>
<evidence type="ECO:0000256" key="2">
    <source>
        <dbReference type="ARBA" id="ARBA00023125"/>
    </source>
</evidence>
<feature type="domain" description="Zn(2)-C6 fungal-type" evidence="6">
    <location>
        <begin position="208"/>
        <end position="238"/>
    </location>
</feature>
<dbReference type="EMBL" id="KB445795">
    <property type="protein sequence ID" value="EMD38202.1"/>
    <property type="molecule type" value="Genomic_DNA"/>
</dbReference>
<feature type="compositionally biased region" description="Low complexity" evidence="5">
    <location>
        <begin position="361"/>
        <end position="377"/>
    </location>
</feature>
<dbReference type="AlphaFoldDB" id="M2RI93"/>
<evidence type="ECO:0000256" key="4">
    <source>
        <dbReference type="ARBA" id="ARBA00023242"/>
    </source>
</evidence>
<protein>
    <recommendedName>
        <fullName evidence="6">Zn(2)-C6 fungal-type domain-containing protein</fullName>
    </recommendedName>
</protein>
<keyword evidence="8" id="KW-1185">Reference proteome</keyword>
<feature type="region of interest" description="Disordered" evidence="5">
    <location>
        <begin position="105"/>
        <end position="126"/>
    </location>
</feature>
<dbReference type="SMART" id="SM00066">
    <property type="entry name" value="GAL4"/>
    <property type="match status" value="1"/>
</dbReference>
<proteinExistence type="predicted"/>
<dbReference type="OrthoDB" id="3946596at2759"/>
<evidence type="ECO:0000313" key="8">
    <source>
        <dbReference type="Proteomes" id="UP000016930"/>
    </source>
</evidence>
<dbReference type="PANTHER" id="PTHR31069">
    <property type="entry name" value="OLEATE-ACTIVATED TRANSCRIPTION FACTOR 1-RELATED"/>
    <property type="match status" value="1"/>
</dbReference>
<feature type="region of interest" description="Disordered" evidence="5">
    <location>
        <begin position="139"/>
        <end position="166"/>
    </location>
</feature>
<evidence type="ECO:0000256" key="1">
    <source>
        <dbReference type="ARBA" id="ARBA00023015"/>
    </source>
</evidence>
<dbReference type="PROSITE" id="PS00463">
    <property type="entry name" value="ZN2_CY6_FUNGAL_1"/>
    <property type="match status" value="1"/>
</dbReference>
<reference evidence="7 8" key="1">
    <citation type="journal article" date="2012" name="Proc. Natl. Acad. Sci. U.S.A.">
        <title>Comparative genomics of Ceriporiopsis subvermispora and Phanerochaete chrysosporium provide insight into selective ligninolysis.</title>
        <authorList>
            <person name="Fernandez-Fueyo E."/>
            <person name="Ruiz-Duenas F.J."/>
            <person name="Ferreira P."/>
            <person name="Floudas D."/>
            <person name="Hibbett D.S."/>
            <person name="Canessa P."/>
            <person name="Larrondo L.F."/>
            <person name="James T.Y."/>
            <person name="Seelenfreund D."/>
            <person name="Lobos S."/>
            <person name="Polanco R."/>
            <person name="Tello M."/>
            <person name="Honda Y."/>
            <person name="Watanabe T."/>
            <person name="Watanabe T."/>
            <person name="Ryu J.S."/>
            <person name="Kubicek C.P."/>
            <person name="Schmoll M."/>
            <person name="Gaskell J."/>
            <person name="Hammel K.E."/>
            <person name="St John F.J."/>
            <person name="Vanden Wymelenberg A."/>
            <person name="Sabat G."/>
            <person name="Splinter BonDurant S."/>
            <person name="Syed K."/>
            <person name="Yadav J.S."/>
            <person name="Doddapaneni H."/>
            <person name="Subramanian V."/>
            <person name="Lavin J.L."/>
            <person name="Oguiza J.A."/>
            <person name="Perez G."/>
            <person name="Pisabarro A.G."/>
            <person name="Ramirez L."/>
            <person name="Santoyo F."/>
            <person name="Master E."/>
            <person name="Coutinho P.M."/>
            <person name="Henrissat B."/>
            <person name="Lombard V."/>
            <person name="Magnuson J.K."/>
            <person name="Kuees U."/>
            <person name="Hori C."/>
            <person name="Igarashi K."/>
            <person name="Samejima M."/>
            <person name="Held B.W."/>
            <person name="Barry K.W."/>
            <person name="LaButti K.M."/>
            <person name="Lapidus A."/>
            <person name="Lindquist E.A."/>
            <person name="Lucas S.M."/>
            <person name="Riley R."/>
            <person name="Salamov A.A."/>
            <person name="Hoffmeister D."/>
            <person name="Schwenk D."/>
            <person name="Hadar Y."/>
            <person name="Yarden O."/>
            <person name="de Vries R.P."/>
            <person name="Wiebenga A."/>
            <person name="Stenlid J."/>
            <person name="Eastwood D."/>
            <person name="Grigoriev I.V."/>
            <person name="Berka R.M."/>
            <person name="Blanchette R.A."/>
            <person name="Kersten P."/>
            <person name="Martinez A.T."/>
            <person name="Vicuna R."/>
            <person name="Cullen D."/>
        </authorList>
    </citation>
    <scope>NUCLEOTIDE SEQUENCE [LARGE SCALE GENOMIC DNA]</scope>
    <source>
        <strain evidence="7 8">B</strain>
    </source>
</reference>
<dbReference type="PROSITE" id="PS50048">
    <property type="entry name" value="ZN2_CY6_FUNGAL_2"/>
    <property type="match status" value="1"/>
</dbReference>
<feature type="region of interest" description="Disordered" evidence="5">
    <location>
        <begin position="359"/>
        <end position="399"/>
    </location>
</feature>
<dbReference type="CDD" id="cd00067">
    <property type="entry name" value="GAL4"/>
    <property type="match status" value="1"/>
</dbReference>
<dbReference type="GO" id="GO:0003677">
    <property type="term" value="F:DNA binding"/>
    <property type="evidence" value="ECO:0007669"/>
    <property type="project" value="UniProtKB-KW"/>
</dbReference>
<dbReference type="Pfam" id="PF00172">
    <property type="entry name" value="Zn_clus"/>
    <property type="match status" value="1"/>
</dbReference>
<dbReference type="Proteomes" id="UP000016930">
    <property type="component" value="Unassembled WGS sequence"/>
</dbReference>
<name>M2RI93_CERS8</name>
<feature type="region of interest" description="Disordered" evidence="5">
    <location>
        <begin position="477"/>
        <end position="498"/>
    </location>
</feature>